<reference evidence="9 10" key="1">
    <citation type="submission" date="2014-03" db="EMBL/GenBank/DDBJ databases">
        <title>Genomics of Bifidobacteria.</title>
        <authorList>
            <person name="Ventura M."/>
            <person name="Milani C."/>
            <person name="Lugli G.A."/>
        </authorList>
    </citation>
    <scope>NUCLEOTIDE SEQUENCE [LARGE SCALE GENOMIC DNA]</scope>
    <source>
        <strain evidence="9 10">LMG 11591</strain>
    </source>
</reference>
<dbReference type="InterPro" id="IPR004680">
    <property type="entry name" value="Cit_transptr-like_dom"/>
</dbReference>
<feature type="transmembrane region" description="Helical" evidence="7">
    <location>
        <begin position="274"/>
        <end position="290"/>
    </location>
</feature>
<evidence type="ECO:0000259" key="8">
    <source>
        <dbReference type="Pfam" id="PF03600"/>
    </source>
</evidence>
<keyword evidence="3" id="KW-1003">Cell membrane</keyword>
<dbReference type="AlphaFoldDB" id="A0A087BE11"/>
<evidence type="ECO:0000256" key="2">
    <source>
        <dbReference type="ARBA" id="ARBA00022448"/>
    </source>
</evidence>
<feature type="transmembrane region" description="Helical" evidence="7">
    <location>
        <begin position="36"/>
        <end position="57"/>
    </location>
</feature>
<keyword evidence="2" id="KW-0813">Transport</keyword>
<proteinExistence type="predicted"/>
<dbReference type="RefSeq" id="WP_022859637.1">
    <property type="nucleotide sequence ID" value="NZ_JGZB01000002.1"/>
</dbReference>
<dbReference type="Proteomes" id="UP000029052">
    <property type="component" value="Unassembled WGS sequence"/>
</dbReference>
<organism evidence="9 10">
    <name type="scientific">Bifidobacterium magnum</name>
    <dbReference type="NCBI Taxonomy" id="1692"/>
    <lineage>
        <taxon>Bacteria</taxon>
        <taxon>Bacillati</taxon>
        <taxon>Actinomycetota</taxon>
        <taxon>Actinomycetes</taxon>
        <taxon>Bifidobacteriales</taxon>
        <taxon>Bifidobacteriaceae</taxon>
        <taxon>Bifidobacterium</taxon>
    </lineage>
</organism>
<feature type="transmembrane region" description="Helical" evidence="7">
    <location>
        <begin position="335"/>
        <end position="363"/>
    </location>
</feature>
<evidence type="ECO:0000256" key="6">
    <source>
        <dbReference type="ARBA" id="ARBA00023136"/>
    </source>
</evidence>
<dbReference type="GO" id="GO:0055085">
    <property type="term" value="P:transmembrane transport"/>
    <property type="evidence" value="ECO:0007669"/>
    <property type="project" value="InterPro"/>
</dbReference>
<keyword evidence="4 7" id="KW-0812">Transmembrane</keyword>
<feature type="transmembrane region" description="Helical" evidence="7">
    <location>
        <begin position="163"/>
        <end position="184"/>
    </location>
</feature>
<dbReference type="EMBL" id="JGZB01000002">
    <property type="protein sequence ID" value="KFI69261.1"/>
    <property type="molecule type" value="Genomic_DNA"/>
</dbReference>
<feature type="transmembrane region" description="Helical" evidence="7">
    <location>
        <begin position="12"/>
        <end position="30"/>
    </location>
</feature>
<comment type="subcellular location">
    <subcellularLocation>
        <location evidence="1">Cell membrane</location>
        <topology evidence="1">Multi-pass membrane protein</topology>
    </subcellularLocation>
</comment>
<dbReference type="Pfam" id="PF03600">
    <property type="entry name" value="CitMHS"/>
    <property type="match status" value="1"/>
</dbReference>
<evidence type="ECO:0000256" key="3">
    <source>
        <dbReference type="ARBA" id="ARBA00022475"/>
    </source>
</evidence>
<evidence type="ECO:0000256" key="4">
    <source>
        <dbReference type="ARBA" id="ARBA00022692"/>
    </source>
</evidence>
<feature type="transmembrane region" description="Helical" evidence="7">
    <location>
        <begin position="230"/>
        <end position="262"/>
    </location>
</feature>
<gene>
    <name evidence="9" type="ORF">BMAGN_1029</name>
</gene>
<dbReference type="STRING" id="1692.BMAGN_1029"/>
<feature type="transmembrane region" description="Helical" evidence="7">
    <location>
        <begin position="311"/>
        <end position="329"/>
    </location>
</feature>
<accession>A0A087BE11</accession>
<evidence type="ECO:0000313" key="10">
    <source>
        <dbReference type="Proteomes" id="UP000029052"/>
    </source>
</evidence>
<keyword evidence="10" id="KW-1185">Reference proteome</keyword>
<protein>
    <submittedName>
        <fullName evidence="9">YbiR-like transporter</fullName>
    </submittedName>
</protein>
<dbReference type="PANTHER" id="PTHR43302">
    <property type="entry name" value="TRANSPORTER ARSB-RELATED"/>
    <property type="match status" value="1"/>
</dbReference>
<comment type="caution">
    <text evidence="9">The sequence shown here is derived from an EMBL/GenBank/DDBJ whole genome shotgun (WGS) entry which is preliminary data.</text>
</comment>
<dbReference type="eggNOG" id="COG1055">
    <property type="taxonomic scope" value="Bacteria"/>
</dbReference>
<dbReference type="GO" id="GO:0005886">
    <property type="term" value="C:plasma membrane"/>
    <property type="evidence" value="ECO:0007669"/>
    <property type="project" value="UniProtKB-SubCell"/>
</dbReference>
<keyword evidence="5 7" id="KW-1133">Transmembrane helix</keyword>
<evidence type="ECO:0000313" key="9">
    <source>
        <dbReference type="EMBL" id="KFI69261.1"/>
    </source>
</evidence>
<keyword evidence="6 7" id="KW-0472">Membrane</keyword>
<name>A0A087BE11_9BIFI</name>
<sequence>MRRRLLTILRSETILVVATILALISCFIVHPDNDYWGYVHVSTIAQLVCLMLVVCGLQRLGVFRVIGSALLHRVNTARGLAITLVALPFISAMFITNDVALVTFVPFGVAVLKMAKLEDKSVMMCVLMTIAANVGSMLTPIGNAHNLYLKALTGLSTGRFLEIMAPYSGLALVMLVIMCCVCFGSQPVTEFKDKDSSGIERGLLAPNPEGAQPDQIIVDGYGKHRRNWHIAAYVALFILCILTVSDLLPLWVMCVVVVLAVILIDPGVFRHTDWALPITFIMFFIFIGNMRRVPQFDELAQAFVGQHPLEVAVVFSQVISNVPTTLLLSGFCDKWVPLIIGTNLGGMGTIIASMASLITYKCVTKEYPTKKGRYLAVYSAANFSFLIILMGLSYIIE</sequence>
<feature type="transmembrane region" description="Helical" evidence="7">
    <location>
        <begin position="375"/>
        <end position="396"/>
    </location>
</feature>
<evidence type="ECO:0000256" key="5">
    <source>
        <dbReference type="ARBA" id="ARBA00022989"/>
    </source>
</evidence>
<feature type="domain" description="Citrate transporter-like" evidence="8">
    <location>
        <begin position="13"/>
        <end position="328"/>
    </location>
</feature>
<dbReference type="PROSITE" id="PS51257">
    <property type="entry name" value="PROKAR_LIPOPROTEIN"/>
    <property type="match status" value="1"/>
</dbReference>
<evidence type="ECO:0000256" key="1">
    <source>
        <dbReference type="ARBA" id="ARBA00004651"/>
    </source>
</evidence>
<dbReference type="PANTHER" id="PTHR43302:SF5">
    <property type="entry name" value="TRANSPORTER ARSB-RELATED"/>
    <property type="match status" value="1"/>
</dbReference>
<evidence type="ECO:0000256" key="7">
    <source>
        <dbReference type="SAM" id="Phobius"/>
    </source>
</evidence>